<dbReference type="Gramene" id="PUZ65362">
    <property type="protein sequence ID" value="PUZ65362"/>
    <property type="gene ID" value="GQ55_3G217200"/>
</dbReference>
<feature type="compositionally biased region" description="Gly residues" evidence="1">
    <location>
        <begin position="108"/>
        <end position="117"/>
    </location>
</feature>
<feature type="chain" id="PRO_5015518755" description="Glycine-rich protein" evidence="2">
    <location>
        <begin position="33"/>
        <end position="163"/>
    </location>
</feature>
<keyword evidence="4" id="KW-1185">Reference proteome</keyword>
<accession>A0A2T7EC03</accession>
<keyword evidence="2" id="KW-0732">Signal</keyword>
<dbReference type="Proteomes" id="UP000244336">
    <property type="component" value="Chromosome 3"/>
</dbReference>
<feature type="region of interest" description="Disordered" evidence="1">
    <location>
        <begin position="72"/>
        <end position="143"/>
    </location>
</feature>
<reference evidence="3 4" key="1">
    <citation type="submission" date="2018-04" db="EMBL/GenBank/DDBJ databases">
        <title>WGS assembly of Panicum hallii var. hallii HAL2.</title>
        <authorList>
            <person name="Lovell J."/>
            <person name="Jenkins J."/>
            <person name="Lowry D."/>
            <person name="Mamidi S."/>
            <person name="Sreedasyam A."/>
            <person name="Weng X."/>
            <person name="Barry K."/>
            <person name="Bonette J."/>
            <person name="Campitelli B."/>
            <person name="Daum C."/>
            <person name="Gordon S."/>
            <person name="Gould B."/>
            <person name="Lipzen A."/>
            <person name="MacQueen A."/>
            <person name="Palacio-Mejia J."/>
            <person name="Plott C."/>
            <person name="Shakirov E."/>
            <person name="Shu S."/>
            <person name="Yoshinaga Y."/>
            <person name="Zane M."/>
            <person name="Rokhsar D."/>
            <person name="Grimwood J."/>
            <person name="Schmutz J."/>
            <person name="Juenger T."/>
        </authorList>
    </citation>
    <scope>NUCLEOTIDE SEQUENCE [LARGE SCALE GENOMIC DNA]</scope>
    <source>
        <strain evidence="4">cv. HAL2</strain>
    </source>
</reference>
<name>A0A2T7EC03_9POAL</name>
<evidence type="ECO:0000313" key="3">
    <source>
        <dbReference type="EMBL" id="PUZ65362.1"/>
    </source>
</evidence>
<evidence type="ECO:0008006" key="5">
    <source>
        <dbReference type="Google" id="ProtNLM"/>
    </source>
</evidence>
<sequence length="163" mass="15200">MRVLACCALDMALPSRGPSVLLQLLLAGLALAAAFSCADTVRAPTAHEEGKATAPEVSDALPVELPHVDVIDKFGGGHGGGGGGGGHAGGGGGGHASGEGGRAHSSGAGRGGAGPGAGARAAAAGAATGNRRRRAAAGASERGAWKAAGAGAALAAALIAVCR</sequence>
<dbReference type="EMBL" id="CM009751">
    <property type="protein sequence ID" value="PUZ65362.1"/>
    <property type="molecule type" value="Genomic_DNA"/>
</dbReference>
<feature type="compositionally biased region" description="Low complexity" evidence="1">
    <location>
        <begin position="118"/>
        <end position="129"/>
    </location>
</feature>
<evidence type="ECO:0000256" key="2">
    <source>
        <dbReference type="SAM" id="SignalP"/>
    </source>
</evidence>
<organism evidence="3 4">
    <name type="scientific">Panicum hallii var. hallii</name>
    <dbReference type="NCBI Taxonomy" id="1504633"/>
    <lineage>
        <taxon>Eukaryota</taxon>
        <taxon>Viridiplantae</taxon>
        <taxon>Streptophyta</taxon>
        <taxon>Embryophyta</taxon>
        <taxon>Tracheophyta</taxon>
        <taxon>Spermatophyta</taxon>
        <taxon>Magnoliopsida</taxon>
        <taxon>Liliopsida</taxon>
        <taxon>Poales</taxon>
        <taxon>Poaceae</taxon>
        <taxon>PACMAD clade</taxon>
        <taxon>Panicoideae</taxon>
        <taxon>Panicodae</taxon>
        <taxon>Paniceae</taxon>
        <taxon>Panicinae</taxon>
        <taxon>Panicum</taxon>
        <taxon>Panicum sect. Panicum</taxon>
    </lineage>
</organism>
<gene>
    <name evidence="3" type="ORF">GQ55_3G217200</name>
</gene>
<feature type="compositionally biased region" description="Gly residues" evidence="1">
    <location>
        <begin position="74"/>
        <end position="100"/>
    </location>
</feature>
<evidence type="ECO:0000256" key="1">
    <source>
        <dbReference type="SAM" id="MobiDB-lite"/>
    </source>
</evidence>
<feature type="signal peptide" evidence="2">
    <location>
        <begin position="1"/>
        <end position="32"/>
    </location>
</feature>
<protein>
    <recommendedName>
        <fullName evidence="5">Glycine-rich protein</fullName>
    </recommendedName>
</protein>
<evidence type="ECO:0000313" key="4">
    <source>
        <dbReference type="Proteomes" id="UP000244336"/>
    </source>
</evidence>
<proteinExistence type="predicted"/>
<dbReference type="AlphaFoldDB" id="A0A2T7EC03"/>